<comment type="caution">
    <text evidence="1">The sequence shown here is derived from an EMBL/GenBank/DDBJ whole genome shotgun (WGS) entry which is preliminary data.</text>
</comment>
<dbReference type="Proteomes" id="UP001056120">
    <property type="component" value="Linkage Group LG22"/>
</dbReference>
<proteinExistence type="predicted"/>
<dbReference type="EMBL" id="CM042039">
    <property type="protein sequence ID" value="KAI3726233.1"/>
    <property type="molecule type" value="Genomic_DNA"/>
</dbReference>
<keyword evidence="2" id="KW-1185">Reference proteome</keyword>
<evidence type="ECO:0000313" key="2">
    <source>
        <dbReference type="Proteomes" id="UP001056120"/>
    </source>
</evidence>
<accession>A0ACB9BWB4</accession>
<organism evidence="1 2">
    <name type="scientific">Smallanthus sonchifolius</name>
    <dbReference type="NCBI Taxonomy" id="185202"/>
    <lineage>
        <taxon>Eukaryota</taxon>
        <taxon>Viridiplantae</taxon>
        <taxon>Streptophyta</taxon>
        <taxon>Embryophyta</taxon>
        <taxon>Tracheophyta</taxon>
        <taxon>Spermatophyta</taxon>
        <taxon>Magnoliopsida</taxon>
        <taxon>eudicotyledons</taxon>
        <taxon>Gunneridae</taxon>
        <taxon>Pentapetalae</taxon>
        <taxon>asterids</taxon>
        <taxon>campanulids</taxon>
        <taxon>Asterales</taxon>
        <taxon>Asteraceae</taxon>
        <taxon>Asteroideae</taxon>
        <taxon>Heliantheae alliance</taxon>
        <taxon>Millerieae</taxon>
        <taxon>Smallanthus</taxon>
    </lineage>
</organism>
<reference evidence="1 2" key="2">
    <citation type="journal article" date="2022" name="Mol. Ecol. Resour.">
        <title>The genomes of chicory, endive, great burdock and yacon provide insights into Asteraceae paleo-polyploidization history and plant inulin production.</title>
        <authorList>
            <person name="Fan W."/>
            <person name="Wang S."/>
            <person name="Wang H."/>
            <person name="Wang A."/>
            <person name="Jiang F."/>
            <person name="Liu H."/>
            <person name="Zhao H."/>
            <person name="Xu D."/>
            <person name="Zhang Y."/>
        </authorList>
    </citation>
    <scope>NUCLEOTIDE SEQUENCE [LARGE SCALE GENOMIC DNA]</scope>
    <source>
        <strain evidence="2">cv. Yunnan</strain>
        <tissue evidence="1">Leaves</tissue>
    </source>
</reference>
<evidence type="ECO:0000313" key="1">
    <source>
        <dbReference type="EMBL" id="KAI3726233.1"/>
    </source>
</evidence>
<protein>
    <submittedName>
        <fullName evidence="1">Uncharacterized protein</fullName>
    </submittedName>
</protein>
<sequence length="91" mass="10812">MQFKDFGHFSKPFLIFIKIFVSDPSCADYLKVLIESLFSNTGHNHHFADLFHMVLIDSRKREARQNLENHLQQMERDAEKEQANARNYKNN</sequence>
<name>A0ACB9BWB4_9ASTR</name>
<reference evidence="2" key="1">
    <citation type="journal article" date="2022" name="Mol. Ecol. Resour.">
        <title>The genomes of chicory, endive, great burdock and yacon provide insights into Asteraceae palaeo-polyploidization history and plant inulin production.</title>
        <authorList>
            <person name="Fan W."/>
            <person name="Wang S."/>
            <person name="Wang H."/>
            <person name="Wang A."/>
            <person name="Jiang F."/>
            <person name="Liu H."/>
            <person name="Zhao H."/>
            <person name="Xu D."/>
            <person name="Zhang Y."/>
        </authorList>
    </citation>
    <scope>NUCLEOTIDE SEQUENCE [LARGE SCALE GENOMIC DNA]</scope>
    <source>
        <strain evidence="2">cv. Yunnan</strain>
    </source>
</reference>
<gene>
    <name evidence="1" type="ORF">L1987_66030</name>
</gene>